<comment type="caution">
    <text evidence="2">The sequence shown here is derived from an EMBL/GenBank/DDBJ whole genome shotgun (WGS) entry which is preliminary data.</text>
</comment>
<evidence type="ECO:0000313" key="3">
    <source>
        <dbReference type="Proteomes" id="UP000596742"/>
    </source>
</evidence>
<dbReference type="OrthoDB" id="6104461at2759"/>
<proteinExistence type="predicted"/>
<reference evidence="2" key="1">
    <citation type="submission" date="2018-11" db="EMBL/GenBank/DDBJ databases">
        <authorList>
            <person name="Alioto T."/>
            <person name="Alioto T."/>
        </authorList>
    </citation>
    <scope>NUCLEOTIDE SEQUENCE</scope>
</reference>
<dbReference type="AlphaFoldDB" id="A0A8B6H464"/>
<accession>A0A8B6H464</accession>
<gene>
    <name evidence="2" type="ORF">MGAL_10B025157</name>
</gene>
<evidence type="ECO:0000256" key="1">
    <source>
        <dbReference type="SAM" id="SignalP"/>
    </source>
</evidence>
<feature type="chain" id="PRO_5032501504" evidence="1">
    <location>
        <begin position="27"/>
        <end position="124"/>
    </location>
</feature>
<keyword evidence="1" id="KW-0732">Signal</keyword>
<name>A0A8B6H464_MYTGA</name>
<evidence type="ECO:0000313" key="2">
    <source>
        <dbReference type="EMBL" id="VDI73286.1"/>
    </source>
</evidence>
<dbReference type="Proteomes" id="UP000596742">
    <property type="component" value="Unassembled WGS sequence"/>
</dbReference>
<keyword evidence="3" id="KW-1185">Reference proteome</keyword>
<protein>
    <submittedName>
        <fullName evidence="2">Uncharacterized protein</fullName>
    </submittedName>
</protein>
<feature type="signal peptide" evidence="1">
    <location>
        <begin position="1"/>
        <end position="26"/>
    </location>
</feature>
<sequence length="124" mass="13866">MSEKLAQVFLIVFTSMFVFTLTVCKAAPMGDYIQDTEELTNSASANLMLSPQYREAILRNLMSDQVNQSSENDSVPYSSENLKRSSFRRMMSAAKRMALARSSRGGVALCLWKVCPAGPWLSRQ</sequence>
<organism evidence="2 3">
    <name type="scientific">Mytilus galloprovincialis</name>
    <name type="common">Mediterranean mussel</name>
    <dbReference type="NCBI Taxonomy" id="29158"/>
    <lineage>
        <taxon>Eukaryota</taxon>
        <taxon>Metazoa</taxon>
        <taxon>Spiralia</taxon>
        <taxon>Lophotrochozoa</taxon>
        <taxon>Mollusca</taxon>
        <taxon>Bivalvia</taxon>
        <taxon>Autobranchia</taxon>
        <taxon>Pteriomorphia</taxon>
        <taxon>Mytilida</taxon>
        <taxon>Mytiloidea</taxon>
        <taxon>Mytilidae</taxon>
        <taxon>Mytilinae</taxon>
        <taxon>Mytilus</taxon>
    </lineage>
</organism>
<dbReference type="EMBL" id="UYJE01009409">
    <property type="protein sequence ID" value="VDI73286.1"/>
    <property type="molecule type" value="Genomic_DNA"/>
</dbReference>